<dbReference type="AlphaFoldDB" id="A0A2U1F2J3"/>
<dbReference type="OrthoDB" id="528320at2"/>
<keyword evidence="5 6" id="KW-0472">Membrane</keyword>
<dbReference type="InterPro" id="IPR002781">
    <property type="entry name" value="TM_pro_TauE-like"/>
</dbReference>
<keyword evidence="4 6" id="KW-1133">Transmembrane helix</keyword>
<keyword evidence="6" id="KW-1003">Cell membrane</keyword>
<evidence type="ECO:0000256" key="1">
    <source>
        <dbReference type="ARBA" id="ARBA00004141"/>
    </source>
</evidence>
<evidence type="ECO:0000313" key="8">
    <source>
        <dbReference type="Proteomes" id="UP000245639"/>
    </source>
</evidence>
<feature type="transmembrane region" description="Helical" evidence="6">
    <location>
        <begin position="73"/>
        <end position="91"/>
    </location>
</feature>
<comment type="subcellular location">
    <subcellularLocation>
        <location evidence="6">Cell membrane</location>
        <topology evidence="6">Multi-pass membrane protein</topology>
    </subcellularLocation>
    <subcellularLocation>
        <location evidence="1">Membrane</location>
        <topology evidence="1">Multi-pass membrane protein</topology>
    </subcellularLocation>
</comment>
<comment type="similarity">
    <text evidence="2 6">Belongs to the 4-toluene sulfonate uptake permease (TSUP) (TC 2.A.102) family.</text>
</comment>
<organism evidence="7 8">
    <name type="scientific">Actinomycetospora cinnamomea</name>
    <dbReference type="NCBI Taxonomy" id="663609"/>
    <lineage>
        <taxon>Bacteria</taxon>
        <taxon>Bacillati</taxon>
        <taxon>Actinomycetota</taxon>
        <taxon>Actinomycetes</taxon>
        <taxon>Pseudonocardiales</taxon>
        <taxon>Pseudonocardiaceae</taxon>
        <taxon>Actinomycetospora</taxon>
    </lineage>
</organism>
<name>A0A2U1F2J3_9PSEU</name>
<dbReference type="PANTHER" id="PTHR43701">
    <property type="entry name" value="MEMBRANE TRANSPORTER PROTEIN MJ0441-RELATED"/>
    <property type="match status" value="1"/>
</dbReference>
<evidence type="ECO:0000256" key="4">
    <source>
        <dbReference type="ARBA" id="ARBA00022989"/>
    </source>
</evidence>
<dbReference type="InterPro" id="IPR051598">
    <property type="entry name" value="TSUP/Inactive_protease-like"/>
</dbReference>
<dbReference type="PANTHER" id="PTHR43701:SF2">
    <property type="entry name" value="MEMBRANE TRANSPORTER PROTEIN YJNA-RELATED"/>
    <property type="match status" value="1"/>
</dbReference>
<feature type="transmembrane region" description="Helical" evidence="6">
    <location>
        <begin position="43"/>
        <end position="61"/>
    </location>
</feature>
<feature type="transmembrane region" description="Helical" evidence="6">
    <location>
        <begin position="97"/>
        <end position="115"/>
    </location>
</feature>
<evidence type="ECO:0000256" key="6">
    <source>
        <dbReference type="RuleBase" id="RU363041"/>
    </source>
</evidence>
<feature type="transmembrane region" description="Helical" evidence="6">
    <location>
        <begin position="247"/>
        <end position="267"/>
    </location>
</feature>
<keyword evidence="8" id="KW-1185">Reference proteome</keyword>
<feature type="transmembrane region" description="Helical" evidence="6">
    <location>
        <begin position="12"/>
        <end position="37"/>
    </location>
</feature>
<reference evidence="7 8" key="1">
    <citation type="submission" date="2018-04" db="EMBL/GenBank/DDBJ databases">
        <title>Genomic Encyclopedia of Type Strains, Phase IV (KMG-IV): sequencing the most valuable type-strain genomes for metagenomic binning, comparative biology and taxonomic classification.</title>
        <authorList>
            <person name="Goeker M."/>
        </authorList>
    </citation>
    <scope>NUCLEOTIDE SEQUENCE [LARGE SCALE GENOMIC DNA]</scope>
    <source>
        <strain evidence="7 8">DSM 45771</strain>
    </source>
</reference>
<protein>
    <recommendedName>
        <fullName evidence="6">Probable membrane transporter protein</fullName>
    </recommendedName>
</protein>
<proteinExistence type="inferred from homology"/>
<evidence type="ECO:0000256" key="5">
    <source>
        <dbReference type="ARBA" id="ARBA00023136"/>
    </source>
</evidence>
<dbReference type="Pfam" id="PF01925">
    <property type="entry name" value="TauE"/>
    <property type="match status" value="1"/>
</dbReference>
<dbReference type="GO" id="GO:0005886">
    <property type="term" value="C:plasma membrane"/>
    <property type="evidence" value="ECO:0007669"/>
    <property type="project" value="UniProtKB-SubCell"/>
</dbReference>
<comment type="caution">
    <text evidence="7">The sequence shown here is derived from an EMBL/GenBank/DDBJ whole genome shotgun (WGS) entry which is preliminary data.</text>
</comment>
<feature type="transmembrane region" description="Helical" evidence="6">
    <location>
        <begin position="147"/>
        <end position="180"/>
    </location>
</feature>
<accession>A0A2U1F2J3</accession>
<dbReference type="RefSeq" id="WP_116710132.1">
    <property type="nucleotide sequence ID" value="NZ_QEKW01000013.1"/>
</dbReference>
<gene>
    <name evidence="7" type="ORF">C8D89_113120</name>
</gene>
<evidence type="ECO:0000256" key="2">
    <source>
        <dbReference type="ARBA" id="ARBA00009142"/>
    </source>
</evidence>
<feature type="transmembrane region" description="Helical" evidence="6">
    <location>
        <begin position="186"/>
        <end position="204"/>
    </location>
</feature>
<feature type="transmembrane region" description="Helical" evidence="6">
    <location>
        <begin position="216"/>
        <end position="235"/>
    </location>
</feature>
<dbReference type="Proteomes" id="UP000245639">
    <property type="component" value="Unassembled WGS sequence"/>
</dbReference>
<evidence type="ECO:0000313" key="7">
    <source>
        <dbReference type="EMBL" id="PVZ06382.1"/>
    </source>
</evidence>
<evidence type="ECO:0000256" key="3">
    <source>
        <dbReference type="ARBA" id="ARBA00022692"/>
    </source>
</evidence>
<sequence>MTLALEIGIGLVIGLVVGALGGGGGVLTVPALVYLLGASTHEAATASLVIVGVAALTGLPAHAFRGHVRWRAGVAFGAVGTASAVAGTVLARDLDPSVLLLAFAGVITVAAVLMIRDARRGGDEDDAGSPPAAARGRALRRSRVLRSALVVLGGLAVGLMTGLFGVGGGFLAVPVLVLVLRWPARAAIGTSLLVIVINSIGALVPRLGAEALDARLVVPVTAAAVTGTLLGKLAADRVSTPSLSRVFAALLLLLAAYTAVRSGITLAA</sequence>
<dbReference type="EMBL" id="QEKW01000013">
    <property type="protein sequence ID" value="PVZ06382.1"/>
    <property type="molecule type" value="Genomic_DNA"/>
</dbReference>
<keyword evidence="3 6" id="KW-0812">Transmembrane</keyword>